<keyword evidence="1" id="KW-0812">Transmembrane</keyword>
<keyword evidence="3" id="KW-1185">Reference proteome</keyword>
<keyword evidence="1" id="KW-0472">Membrane</keyword>
<evidence type="ECO:0000313" key="3">
    <source>
        <dbReference type="Proteomes" id="UP001146067"/>
    </source>
</evidence>
<feature type="transmembrane region" description="Helical" evidence="1">
    <location>
        <begin position="27"/>
        <end position="50"/>
    </location>
</feature>
<reference evidence="2" key="1">
    <citation type="submission" date="2022-12" db="EMBL/GenBank/DDBJ databases">
        <title>Gycomyces niveus sp.nov.,a novel actinomycete isolated from soil in Shouguan.</title>
        <authorList>
            <person name="Yang X."/>
        </authorList>
    </citation>
    <scope>NUCLEOTIDE SEQUENCE</scope>
    <source>
        <strain evidence="2">NEAU-A15</strain>
    </source>
</reference>
<dbReference type="Proteomes" id="UP001146067">
    <property type="component" value="Unassembled WGS sequence"/>
</dbReference>
<sequence>MSNPIEQHGGPFGIGPRRRTRFAIPDSPVVAVVTAVITLALAVVLFISAMPGEERVLYFEGQQVSPSEICQTTGPDGETLLTACAEVGEFETRPTGWSVVPAVIAGVLAAAAVVVLAGVPKQLRERRQEELARLERLTDEDFKG</sequence>
<evidence type="ECO:0000256" key="1">
    <source>
        <dbReference type="SAM" id="Phobius"/>
    </source>
</evidence>
<dbReference type="AlphaFoldDB" id="A0A9X3PKV5"/>
<protein>
    <submittedName>
        <fullName evidence="2">Uncharacterized protein</fullName>
    </submittedName>
</protein>
<dbReference type="RefSeq" id="WP_270110392.1">
    <property type="nucleotide sequence ID" value="NZ_JAPZVP010000008.1"/>
</dbReference>
<dbReference type="EMBL" id="JAPZVP010000008">
    <property type="protein sequence ID" value="MDA1360455.1"/>
    <property type="molecule type" value="Genomic_DNA"/>
</dbReference>
<comment type="caution">
    <text evidence="2">The sequence shown here is derived from an EMBL/GenBank/DDBJ whole genome shotgun (WGS) entry which is preliminary data.</text>
</comment>
<keyword evidence="1" id="KW-1133">Transmembrane helix</keyword>
<name>A0A9X3PKV5_9ACTN</name>
<evidence type="ECO:0000313" key="2">
    <source>
        <dbReference type="EMBL" id="MDA1360455.1"/>
    </source>
</evidence>
<feature type="transmembrane region" description="Helical" evidence="1">
    <location>
        <begin position="99"/>
        <end position="119"/>
    </location>
</feature>
<accession>A0A9X3PKV5</accession>
<gene>
    <name evidence="2" type="ORF">O1R50_12525</name>
</gene>
<organism evidence="2 3">
    <name type="scientific">Glycomyces luteolus</name>
    <dbReference type="NCBI Taxonomy" id="2670330"/>
    <lineage>
        <taxon>Bacteria</taxon>
        <taxon>Bacillati</taxon>
        <taxon>Actinomycetota</taxon>
        <taxon>Actinomycetes</taxon>
        <taxon>Glycomycetales</taxon>
        <taxon>Glycomycetaceae</taxon>
        <taxon>Glycomyces</taxon>
    </lineage>
</organism>
<proteinExistence type="predicted"/>